<accession>A0AAE6MHI9</accession>
<dbReference type="Proteomes" id="UP000663940">
    <property type="component" value="Chromosome"/>
</dbReference>
<dbReference type="SUPFAM" id="SSF52402">
    <property type="entry name" value="Adenine nucleotide alpha hydrolases-like"/>
    <property type="match status" value="2"/>
</dbReference>
<evidence type="ECO:0000313" key="2">
    <source>
        <dbReference type="EMBL" id="QTE47675.1"/>
    </source>
</evidence>
<dbReference type="Gene3D" id="3.40.50.12370">
    <property type="match status" value="1"/>
</dbReference>
<sequence length="278" mass="31374">MKKIMLALNAENPDPQSVAFGVYLARLTGSQLCGIFLEDQAPTHEAGVKFAYGSVYVETIDADEEPIKAFKEKAAQLNIRVFKEACEAQGINCRVHRDQGVPQTELINESRYADVLVSGPVLFASSALEMPADFVKNLLAKSECPVIIAPHHTHPINKIIFAFNGSASALFAIKQFTYLFPELKDAEMMVLQADENAAFNEEQKEKLYEYLRVHYNLINFKDLRGKPKDELFDYSLRENNACLVMGAYGRNWLSNFFKDSTAELIIKLNNLPVFITHW</sequence>
<evidence type="ECO:0000313" key="4">
    <source>
        <dbReference type="Proteomes" id="UP000663940"/>
    </source>
</evidence>
<dbReference type="EMBL" id="CP043451">
    <property type="protein sequence ID" value="QEM03558.1"/>
    <property type="molecule type" value="Genomic_DNA"/>
</dbReference>
<dbReference type="AlphaFoldDB" id="A0AAE6MHI9"/>
<dbReference type="RefSeq" id="WP_112653703.1">
    <property type="nucleotide sequence ID" value="NZ_CP043451.1"/>
</dbReference>
<reference evidence="2 4" key="2">
    <citation type="submission" date="2021-03" db="EMBL/GenBank/DDBJ databases">
        <title>Mucilaginibacter strains isolated from gold and copper mining confer multi heavy-metal resistance.</title>
        <authorList>
            <person name="Li Y."/>
        </authorList>
    </citation>
    <scope>NUCLEOTIDE SEQUENCE [LARGE SCALE GENOMIC DNA]</scope>
    <source>
        <strain evidence="2 4">P2-4</strain>
    </source>
</reference>
<evidence type="ECO:0000313" key="1">
    <source>
        <dbReference type="EMBL" id="QEM03558.1"/>
    </source>
</evidence>
<reference evidence="1 3" key="1">
    <citation type="submission" date="2019-08" db="EMBL/GenBank/DDBJ databases">
        <title>Comparative genome analysis confer to the adaptation heavy metal polluted environment.</title>
        <authorList>
            <person name="Li Y."/>
        </authorList>
    </citation>
    <scope>NUCLEOTIDE SEQUENCE [LARGE SCALE GENOMIC DNA]</scope>
    <source>
        <strain evidence="1 3">P2</strain>
    </source>
</reference>
<protein>
    <submittedName>
        <fullName evidence="1">Universal stress protein</fullName>
    </submittedName>
</protein>
<dbReference type="Proteomes" id="UP000250557">
    <property type="component" value="Chromosome"/>
</dbReference>
<name>A0AAE6MHI9_9SPHI</name>
<dbReference type="EMBL" id="CP071880">
    <property type="protein sequence ID" value="QTE47675.1"/>
    <property type="molecule type" value="Genomic_DNA"/>
</dbReference>
<proteinExistence type="predicted"/>
<gene>
    <name evidence="1" type="ORF">DIU31_008525</name>
    <name evidence="2" type="ORF">J3L21_19125</name>
</gene>
<organism evidence="1 3">
    <name type="scientific">Mucilaginibacter rubeus</name>
    <dbReference type="NCBI Taxonomy" id="2027860"/>
    <lineage>
        <taxon>Bacteria</taxon>
        <taxon>Pseudomonadati</taxon>
        <taxon>Bacteroidota</taxon>
        <taxon>Sphingobacteriia</taxon>
        <taxon>Sphingobacteriales</taxon>
        <taxon>Sphingobacteriaceae</taxon>
        <taxon>Mucilaginibacter</taxon>
    </lineage>
</organism>
<keyword evidence="4" id="KW-1185">Reference proteome</keyword>
<evidence type="ECO:0000313" key="3">
    <source>
        <dbReference type="Proteomes" id="UP000250557"/>
    </source>
</evidence>